<dbReference type="Proteomes" id="UP000189549">
    <property type="component" value="Unassembled WGS sequence"/>
</dbReference>
<proteinExistence type="predicted"/>
<dbReference type="AlphaFoldDB" id="A0A1V3L3Y7"/>
<keyword evidence="1" id="KW-0812">Transmembrane</keyword>
<keyword evidence="1" id="KW-0472">Membrane</keyword>
<reference evidence="2 3" key="1">
    <citation type="submission" date="2016-10" db="EMBL/GenBank/DDBJ databases">
        <title>Rodentibacter gen. nov. and new species.</title>
        <authorList>
            <person name="Christensen H."/>
        </authorList>
    </citation>
    <scope>NUCLEOTIDE SEQUENCE [LARGE SCALE GENOMIC DNA]</scope>
    <source>
        <strain evidence="2 3">Ppn157</strain>
    </source>
</reference>
<evidence type="ECO:0000313" key="3">
    <source>
        <dbReference type="Proteomes" id="UP000189549"/>
    </source>
</evidence>
<keyword evidence="1" id="KW-1133">Transmembrane helix</keyword>
<dbReference type="EMBL" id="MLAH01000035">
    <property type="protein sequence ID" value="OOF84654.1"/>
    <property type="molecule type" value="Genomic_DNA"/>
</dbReference>
<feature type="transmembrane region" description="Helical" evidence="1">
    <location>
        <begin position="76"/>
        <end position="99"/>
    </location>
</feature>
<accession>A0A1V3L3Y7</accession>
<protein>
    <submittedName>
        <fullName evidence="2">Uncharacterized protein</fullName>
    </submittedName>
</protein>
<sequence>MKIQYYFKNFFAISIIVIFLIYNEAQYTVITFFCLNAILFPIAKYALERVYHHTIRRKIESISPKYRSALLRPIEYFSFAFSFFLAILISICFLIYKIIKNNQRP</sequence>
<evidence type="ECO:0000313" key="2">
    <source>
        <dbReference type="EMBL" id="OOF84654.1"/>
    </source>
</evidence>
<feature type="transmembrane region" description="Helical" evidence="1">
    <location>
        <begin position="5"/>
        <end position="22"/>
    </location>
</feature>
<gene>
    <name evidence="2" type="ORF">BKG93_06740</name>
</gene>
<evidence type="ECO:0000256" key="1">
    <source>
        <dbReference type="SAM" id="Phobius"/>
    </source>
</evidence>
<organism evidence="2 3">
    <name type="scientific">Rodentibacter ratti</name>
    <dbReference type="NCBI Taxonomy" id="1906745"/>
    <lineage>
        <taxon>Bacteria</taxon>
        <taxon>Pseudomonadati</taxon>
        <taxon>Pseudomonadota</taxon>
        <taxon>Gammaproteobacteria</taxon>
        <taxon>Pasteurellales</taxon>
        <taxon>Pasteurellaceae</taxon>
        <taxon>Rodentibacter</taxon>
    </lineage>
</organism>
<feature type="transmembrane region" description="Helical" evidence="1">
    <location>
        <begin position="28"/>
        <end position="47"/>
    </location>
</feature>
<comment type="caution">
    <text evidence="2">The sequence shown here is derived from an EMBL/GenBank/DDBJ whole genome shotgun (WGS) entry which is preliminary data.</text>
</comment>
<name>A0A1V3L3Y7_9PAST</name>